<proteinExistence type="predicted"/>
<name>A0ABY8HIH2_ENSAD</name>
<organism evidence="1 2">
    <name type="scientific">Ensifer adhaerens</name>
    <name type="common">Sinorhizobium morelense</name>
    <dbReference type="NCBI Taxonomy" id="106592"/>
    <lineage>
        <taxon>Bacteria</taxon>
        <taxon>Pseudomonadati</taxon>
        <taxon>Pseudomonadota</taxon>
        <taxon>Alphaproteobacteria</taxon>
        <taxon>Hyphomicrobiales</taxon>
        <taxon>Rhizobiaceae</taxon>
        <taxon>Sinorhizobium/Ensifer group</taxon>
        <taxon>Ensifer</taxon>
    </lineage>
</organism>
<dbReference type="Proteomes" id="UP001214094">
    <property type="component" value="Chromosome"/>
</dbReference>
<keyword evidence="2" id="KW-1185">Reference proteome</keyword>
<gene>
    <name evidence="1" type="ORF">P4B07_02230</name>
</gene>
<dbReference type="RefSeq" id="WP_034801020.1">
    <property type="nucleotide sequence ID" value="NZ_CP015880.1"/>
</dbReference>
<dbReference type="GeneID" id="42983288"/>
<sequence>MDVAAGDVIADPEHVEAGIEVFLRGGVLTAKQRLVIDAPQLPRKQLEFTTEVVHRHLDHQWRDTPLDRCLVRKIGTERRNKAIALPPNGFQPRVDRHPDIVFGKGGRIGHMVHAPDLGREHALGRDDLLAAASRDQLGRHHAAIGAVVVIERHRPLRLHRPGDDIPARHDEVVGSGGKAAAADLSTMSFPVP</sequence>
<accession>A0ABY8HIH2</accession>
<dbReference type="EMBL" id="CP121308">
    <property type="protein sequence ID" value="WFP91224.1"/>
    <property type="molecule type" value="Genomic_DNA"/>
</dbReference>
<reference evidence="1 2" key="1">
    <citation type="submission" date="2023-03" db="EMBL/GenBank/DDBJ databases">
        <title>Comparative genome and transcriptome analysis combination mining strategies for increasing vitamin B12 production of Ensifer adhaerens strain.</title>
        <authorList>
            <person name="Yongheng L."/>
        </authorList>
    </citation>
    <scope>NUCLEOTIDE SEQUENCE [LARGE SCALE GENOMIC DNA]</scope>
    <source>
        <strain evidence="1 2">Casida A-T305</strain>
    </source>
</reference>
<evidence type="ECO:0000313" key="1">
    <source>
        <dbReference type="EMBL" id="WFP91224.1"/>
    </source>
</evidence>
<evidence type="ECO:0000313" key="2">
    <source>
        <dbReference type="Proteomes" id="UP001214094"/>
    </source>
</evidence>
<protein>
    <submittedName>
        <fullName evidence="1">Uncharacterized protein</fullName>
    </submittedName>
</protein>